<proteinExistence type="predicted"/>
<gene>
    <name evidence="2" type="ORF">CO172_03065</name>
</gene>
<evidence type="ECO:0000313" key="3">
    <source>
        <dbReference type="Proteomes" id="UP000229749"/>
    </source>
</evidence>
<dbReference type="InterPro" id="IPR036754">
    <property type="entry name" value="YbaK/aa-tRNA-synt-asso_dom_sf"/>
</dbReference>
<dbReference type="PANTHER" id="PTHR30411:SF9">
    <property type="entry name" value="MULTIFUNCTIONAL SER_THR-TRNA DEACYLASE PROXP-Y"/>
    <property type="match status" value="1"/>
</dbReference>
<dbReference type="EMBL" id="PFWS01000048">
    <property type="protein sequence ID" value="PJA47104.1"/>
    <property type="molecule type" value="Genomic_DNA"/>
</dbReference>
<dbReference type="Pfam" id="PF04073">
    <property type="entry name" value="tRNA_edit"/>
    <property type="match status" value="1"/>
</dbReference>
<dbReference type="AlphaFoldDB" id="A0A2M7XGV5"/>
<dbReference type="InterPro" id="IPR007214">
    <property type="entry name" value="YbaK/aa-tRNA-synth-assoc-dom"/>
</dbReference>
<dbReference type="SUPFAM" id="SSF55826">
    <property type="entry name" value="YbaK/ProRS associated domain"/>
    <property type="match status" value="1"/>
</dbReference>
<name>A0A2M7XGV5_9BACT</name>
<evidence type="ECO:0000259" key="1">
    <source>
        <dbReference type="Pfam" id="PF04073"/>
    </source>
</evidence>
<sequence length="162" mass="18459">MQYHQVATKIINLLKKHNVWFETFEHEPTRTSEESAKIRNGYTLHEGAKALIVRIKISNTNKKFIMLVVPGDLRFETIKVKLLFNAKDVRFATEEEVSELTDGVKPGGVPPFGNLFGLEVLVDSLLLQNERIIFNAGDRRFSVGMKSSDYQKIVNPRIESIV</sequence>
<feature type="domain" description="YbaK/aminoacyl-tRNA synthetase-associated" evidence="1">
    <location>
        <begin position="26"/>
        <end position="152"/>
    </location>
</feature>
<evidence type="ECO:0000313" key="2">
    <source>
        <dbReference type="EMBL" id="PJA47104.1"/>
    </source>
</evidence>
<reference evidence="3" key="1">
    <citation type="submission" date="2017-09" db="EMBL/GenBank/DDBJ databases">
        <title>Depth-based differentiation of microbial function through sediment-hosted aquifers and enrichment of novel symbionts in the deep terrestrial subsurface.</title>
        <authorList>
            <person name="Probst A.J."/>
            <person name="Ladd B."/>
            <person name="Jarett J.K."/>
            <person name="Geller-Mcgrath D.E."/>
            <person name="Sieber C.M.K."/>
            <person name="Emerson J.B."/>
            <person name="Anantharaman K."/>
            <person name="Thomas B.C."/>
            <person name="Malmstrom R."/>
            <person name="Stieglmeier M."/>
            <person name="Klingl A."/>
            <person name="Woyke T."/>
            <person name="Ryan C.M."/>
            <person name="Banfield J.F."/>
        </authorList>
    </citation>
    <scope>NUCLEOTIDE SEQUENCE [LARGE SCALE GENOMIC DNA]</scope>
</reference>
<dbReference type="PANTHER" id="PTHR30411">
    <property type="entry name" value="CYTOPLASMIC PROTEIN"/>
    <property type="match status" value="1"/>
</dbReference>
<comment type="caution">
    <text evidence="2">The sequence shown here is derived from an EMBL/GenBank/DDBJ whole genome shotgun (WGS) entry which is preliminary data.</text>
</comment>
<dbReference type="GO" id="GO:0002161">
    <property type="term" value="F:aminoacyl-tRNA deacylase activity"/>
    <property type="evidence" value="ECO:0007669"/>
    <property type="project" value="InterPro"/>
</dbReference>
<dbReference type="Gene3D" id="3.90.960.10">
    <property type="entry name" value="YbaK/aminoacyl-tRNA synthetase-associated domain"/>
    <property type="match status" value="1"/>
</dbReference>
<protein>
    <recommendedName>
        <fullName evidence="1">YbaK/aminoacyl-tRNA synthetase-associated domain-containing protein</fullName>
    </recommendedName>
</protein>
<dbReference type="Proteomes" id="UP000229749">
    <property type="component" value="Unassembled WGS sequence"/>
</dbReference>
<accession>A0A2M7XGV5</accession>
<organism evidence="2 3">
    <name type="scientific">Candidatus Uhrbacteria bacterium CG_4_9_14_3_um_filter_36_7</name>
    <dbReference type="NCBI Taxonomy" id="1975033"/>
    <lineage>
        <taxon>Bacteria</taxon>
        <taxon>Candidatus Uhriibacteriota</taxon>
    </lineage>
</organism>